<reference evidence="1" key="1">
    <citation type="submission" date="2025-05" db="UniProtKB">
        <authorList>
            <consortium name="RefSeq"/>
        </authorList>
    </citation>
    <scope>NUCLEOTIDE SEQUENCE [LARGE SCALE GENOMIC DNA]</scope>
</reference>
<proteinExistence type="predicted"/>
<dbReference type="InterPro" id="IPR011011">
    <property type="entry name" value="Znf_FYVE_PHD"/>
</dbReference>
<dbReference type="CDD" id="cd15489">
    <property type="entry name" value="PHD_SF"/>
    <property type="match status" value="1"/>
</dbReference>
<protein>
    <submittedName>
        <fullName evidence="2">Uncharacterized protein LOC136076268</fullName>
    </submittedName>
</protein>
<evidence type="ECO:0000313" key="2">
    <source>
        <dbReference type="RefSeq" id="XP_065645814.1"/>
    </source>
</evidence>
<accession>A0ABM4BA99</accession>
<reference evidence="2" key="2">
    <citation type="submission" date="2025-08" db="UniProtKB">
        <authorList>
            <consortium name="RefSeq"/>
        </authorList>
    </citation>
    <scope>IDENTIFICATION</scope>
</reference>
<organism evidence="1 2">
    <name type="scientific">Hydra vulgaris</name>
    <name type="common">Hydra</name>
    <name type="synonym">Hydra attenuata</name>
    <dbReference type="NCBI Taxonomy" id="6087"/>
    <lineage>
        <taxon>Eukaryota</taxon>
        <taxon>Metazoa</taxon>
        <taxon>Cnidaria</taxon>
        <taxon>Hydrozoa</taxon>
        <taxon>Hydroidolina</taxon>
        <taxon>Anthoathecata</taxon>
        <taxon>Aplanulata</taxon>
        <taxon>Hydridae</taxon>
        <taxon>Hydra</taxon>
    </lineage>
</organism>
<keyword evidence="1" id="KW-1185">Reference proteome</keyword>
<gene>
    <name evidence="2" type="primary">LOC136076268</name>
</gene>
<dbReference type="GeneID" id="136076268"/>
<dbReference type="SUPFAM" id="SSF57903">
    <property type="entry name" value="FYVE/PHD zinc finger"/>
    <property type="match status" value="1"/>
</dbReference>
<dbReference type="RefSeq" id="XP_065645814.1">
    <property type="nucleotide sequence ID" value="XM_065789742.1"/>
</dbReference>
<dbReference type="Proteomes" id="UP001652625">
    <property type="component" value="Chromosome 02"/>
</dbReference>
<evidence type="ECO:0000313" key="1">
    <source>
        <dbReference type="Proteomes" id="UP001652625"/>
    </source>
</evidence>
<name>A0ABM4BA99_HYDVU</name>
<sequence>MIKFPPFTAKRGRPKGAELTVIGLPAKKKKYRPASNGKPVPFIQKQPNEKFEIMLCWLLSKEDVKKAMEGSLMDENSVEVYPEKVHPSIIDDTINVGRIQAFFTKEAWLLVNQVVDKVKLAPNWTCTVCKERVEEECISCDSCLNCYHFQCASLKAPKIKILVL</sequence>